<keyword evidence="1" id="KW-0472">Membrane</keyword>
<feature type="transmembrane region" description="Helical" evidence="1">
    <location>
        <begin position="34"/>
        <end position="55"/>
    </location>
</feature>
<dbReference type="AlphaFoldDB" id="A0A1G2HFV5"/>
<comment type="caution">
    <text evidence="2">The sequence shown here is derived from an EMBL/GenBank/DDBJ whole genome shotgun (WGS) entry which is preliminary data.</text>
</comment>
<evidence type="ECO:0000313" key="2">
    <source>
        <dbReference type="EMBL" id="OGZ61269.1"/>
    </source>
</evidence>
<reference evidence="2 3" key="1">
    <citation type="journal article" date="2016" name="Nat. Commun.">
        <title>Thousands of microbial genomes shed light on interconnected biogeochemical processes in an aquifer system.</title>
        <authorList>
            <person name="Anantharaman K."/>
            <person name="Brown C.T."/>
            <person name="Hug L.A."/>
            <person name="Sharon I."/>
            <person name="Castelle C.J."/>
            <person name="Probst A.J."/>
            <person name="Thomas B.C."/>
            <person name="Singh A."/>
            <person name="Wilkins M.J."/>
            <person name="Karaoz U."/>
            <person name="Brodie E.L."/>
            <person name="Williams K.H."/>
            <person name="Hubbard S.S."/>
            <person name="Banfield J.F."/>
        </authorList>
    </citation>
    <scope>NUCLEOTIDE SEQUENCE [LARGE SCALE GENOMIC DNA]</scope>
</reference>
<protein>
    <recommendedName>
        <fullName evidence="4">Phage holin family protein</fullName>
    </recommendedName>
</protein>
<gene>
    <name evidence="2" type="ORF">A3H51_02165</name>
</gene>
<evidence type="ECO:0000256" key="1">
    <source>
        <dbReference type="SAM" id="Phobius"/>
    </source>
</evidence>
<dbReference type="InterPro" id="IPR007165">
    <property type="entry name" value="Phage_holin_4_2"/>
</dbReference>
<dbReference type="PANTHER" id="PTHR37309">
    <property type="entry name" value="SLR0284 PROTEIN"/>
    <property type="match status" value="1"/>
</dbReference>
<evidence type="ECO:0008006" key="4">
    <source>
        <dbReference type="Google" id="ProtNLM"/>
    </source>
</evidence>
<dbReference type="Pfam" id="PF04020">
    <property type="entry name" value="Phage_holin_4_2"/>
    <property type="match status" value="1"/>
</dbReference>
<dbReference type="EMBL" id="MHOJ01000047">
    <property type="protein sequence ID" value="OGZ61269.1"/>
    <property type="molecule type" value="Genomic_DNA"/>
</dbReference>
<proteinExistence type="predicted"/>
<dbReference type="PANTHER" id="PTHR37309:SF1">
    <property type="entry name" value="SLR0284 PROTEIN"/>
    <property type="match status" value="1"/>
</dbReference>
<feature type="transmembrane region" description="Helical" evidence="1">
    <location>
        <begin position="62"/>
        <end position="86"/>
    </location>
</feature>
<accession>A0A1G2HFV5</accession>
<keyword evidence="1" id="KW-1133">Transmembrane helix</keyword>
<dbReference type="STRING" id="1802164.A3H51_02165"/>
<evidence type="ECO:0000313" key="3">
    <source>
        <dbReference type="Proteomes" id="UP000178509"/>
    </source>
</evidence>
<feature type="transmembrane region" description="Helical" evidence="1">
    <location>
        <begin position="98"/>
        <end position="118"/>
    </location>
</feature>
<organism evidence="2 3">
    <name type="scientific">Candidatus Spechtbacteria bacterium RIFCSPLOWO2_02_FULL_38_8</name>
    <dbReference type="NCBI Taxonomy" id="1802164"/>
    <lineage>
        <taxon>Bacteria</taxon>
        <taxon>Candidatus Spechtiibacteriota</taxon>
    </lineage>
</organism>
<dbReference type="Proteomes" id="UP000178509">
    <property type="component" value="Unassembled WGS sequence"/>
</dbReference>
<sequence>MIKILFRILANAGAVYLAARFVDGVTLKVDFSSFTSYAPLLLIIGFVLWLGNTVIRPLVKVLTFPLVIITFGLFNAIINILIVWGADYILPQLEITGIVPLLWTTLILFLVNNILFFLK</sequence>
<name>A0A1G2HFV5_9BACT</name>
<keyword evidence="1" id="KW-0812">Transmembrane</keyword>